<dbReference type="SUPFAM" id="SSF48557">
    <property type="entry name" value="L-aspartase-like"/>
    <property type="match status" value="1"/>
</dbReference>
<dbReference type="AlphaFoldDB" id="A0A2I2GKQ5"/>
<proteinExistence type="predicted"/>
<dbReference type="PANTHER" id="PTHR11444:SF1">
    <property type="entry name" value="FUMARATE HYDRATASE, MITOCHONDRIAL"/>
    <property type="match status" value="1"/>
</dbReference>
<dbReference type="RefSeq" id="XP_024708758.1">
    <property type="nucleotide sequence ID" value="XM_024854002.1"/>
</dbReference>
<gene>
    <name evidence="3" type="ORF">P170DRAFT_490616</name>
</gene>
<dbReference type="GO" id="GO:0006106">
    <property type="term" value="P:fumarate metabolic process"/>
    <property type="evidence" value="ECO:0007669"/>
    <property type="project" value="InterPro"/>
</dbReference>
<evidence type="ECO:0000313" key="4">
    <source>
        <dbReference type="Proteomes" id="UP000234275"/>
    </source>
</evidence>
<dbReference type="GO" id="GO:0004333">
    <property type="term" value="F:fumarate hydratase activity"/>
    <property type="evidence" value="ECO:0007669"/>
    <property type="project" value="InterPro"/>
</dbReference>
<evidence type="ECO:0000256" key="1">
    <source>
        <dbReference type="SAM" id="MobiDB-lite"/>
    </source>
</evidence>
<dbReference type="Gene3D" id="1.10.510.10">
    <property type="entry name" value="Transferase(Phosphotransferase) domain 1"/>
    <property type="match status" value="1"/>
</dbReference>
<dbReference type="PANTHER" id="PTHR11444">
    <property type="entry name" value="ASPARTATEAMMONIA/ARGININOSUCCINATE/ADENYLOSUCCINATE LYASE"/>
    <property type="match status" value="1"/>
</dbReference>
<keyword evidence="4" id="KW-1185">Reference proteome</keyword>
<dbReference type="Proteomes" id="UP000234275">
    <property type="component" value="Unassembled WGS sequence"/>
</dbReference>
<dbReference type="SUPFAM" id="SSF56112">
    <property type="entry name" value="Protein kinase-like (PK-like)"/>
    <property type="match status" value="1"/>
</dbReference>
<dbReference type="EMBL" id="MSFO01000002">
    <property type="protein sequence ID" value="PLB53456.1"/>
    <property type="molecule type" value="Genomic_DNA"/>
</dbReference>
<feature type="compositionally biased region" description="Polar residues" evidence="1">
    <location>
        <begin position="239"/>
        <end position="255"/>
    </location>
</feature>
<dbReference type="OrthoDB" id="4207132at2759"/>
<dbReference type="GO" id="GO:0006108">
    <property type="term" value="P:malate metabolic process"/>
    <property type="evidence" value="ECO:0007669"/>
    <property type="project" value="TreeGrafter"/>
</dbReference>
<comment type="caution">
    <text evidence="3">The sequence shown here is derived from an EMBL/GenBank/DDBJ whole genome shotgun (WGS) entry which is preliminary data.</text>
</comment>
<dbReference type="Gene3D" id="1.20.200.10">
    <property type="entry name" value="Fumarase/aspartase (Central domain)"/>
    <property type="match status" value="1"/>
</dbReference>
<feature type="domain" description="Fumarate lyase N-terminal" evidence="2">
    <location>
        <begin position="272"/>
        <end position="373"/>
    </location>
</feature>
<dbReference type="InterPro" id="IPR008948">
    <property type="entry name" value="L-Aspartase-like"/>
</dbReference>
<evidence type="ECO:0000259" key="2">
    <source>
        <dbReference type="Pfam" id="PF00206"/>
    </source>
</evidence>
<dbReference type="InterPro" id="IPR005677">
    <property type="entry name" value="Fum_hydII"/>
</dbReference>
<dbReference type="GeneID" id="36561703"/>
<reference evidence="3 4" key="1">
    <citation type="submission" date="2016-12" db="EMBL/GenBank/DDBJ databases">
        <title>The genomes of Aspergillus section Nigri reveals drivers in fungal speciation.</title>
        <authorList>
            <consortium name="DOE Joint Genome Institute"/>
            <person name="Vesth T.C."/>
            <person name="Nybo J."/>
            <person name="Theobald S."/>
            <person name="Brandl J."/>
            <person name="Frisvad J.C."/>
            <person name="Nielsen K.F."/>
            <person name="Lyhne E.K."/>
            <person name="Kogle M.E."/>
            <person name="Kuo A."/>
            <person name="Riley R."/>
            <person name="Clum A."/>
            <person name="Nolan M."/>
            <person name="Lipzen A."/>
            <person name="Salamov A."/>
            <person name="Henrissat B."/>
            <person name="Wiebenga A."/>
            <person name="De Vries R.P."/>
            <person name="Grigoriev I.V."/>
            <person name="Mortensen U.H."/>
            <person name="Andersen M.R."/>
            <person name="Baker S.E."/>
        </authorList>
    </citation>
    <scope>NUCLEOTIDE SEQUENCE [LARGE SCALE GENOMIC DNA]</scope>
    <source>
        <strain evidence="3 4">IBT 23096</strain>
    </source>
</reference>
<dbReference type="STRING" id="1392250.A0A2I2GKQ5"/>
<dbReference type="VEuPathDB" id="FungiDB:P170DRAFT_490616"/>
<dbReference type="InterPro" id="IPR022761">
    <property type="entry name" value="Fumarate_lyase_N"/>
</dbReference>
<sequence length="380" mass="43219">MASSTYRQKSLTDSELYFEFGVWKIGKNLSSKFRQQEDPHGGFTCERHEVYEATRIDQPSKTPDVIKIKKQIVFWSNRGYSEPSDEVNREIYNLSQLEECRSTPKLLGYAVGTQDSSDHLPGGYIAYIVMQKVPGENLHGFDTLTKAEQNRIRVAFIDSLWELVSRYFTHRDPRRENIIWDPRMGQCFIVDLEDAEQHTNRTKHDPDFTVVSQWYPGRHKTRGFVLPSSTSPTLPPAMNSSFASSQPHAATSTRYSHPDKCNKSYPALGKKTPMHPNDHINMSGSSSDGFGSAMHIAAAMEIEGLLLPALDSLTEALKSKAQEFQDIIKIDRTHLQEAVSLSLEKEFSGFVERLELGRKRIVETVEGLRYLPLSQYLTRP</sequence>
<dbReference type="InterPro" id="IPR011009">
    <property type="entry name" value="Kinase-like_dom_sf"/>
</dbReference>
<protein>
    <recommendedName>
        <fullName evidence="2">Fumarate lyase N-terminal domain-containing protein</fullName>
    </recommendedName>
</protein>
<feature type="region of interest" description="Disordered" evidence="1">
    <location>
        <begin position="239"/>
        <end position="260"/>
    </location>
</feature>
<organism evidence="3 4">
    <name type="scientific">Aspergillus steynii IBT 23096</name>
    <dbReference type="NCBI Taxonomy" id="1392250"/>
    <lineage>
        <taxon>Eukaryota</taxon>
        <taxon>Fungi</taxon>
        <taxon>Dikarya</taxon>
        <taxon>Ascomycota</taxon>
        <taxon>Pezizomycotina</taxon>
        <taxon>Eurotiomycetes</taxon>
        <taxon>Eurotiomycetidae</taxon>
        <taxon>Eurotiales</taxon>
        <taxon>Aspergillaceae</taxon>
        <taxon>Aspergillus</taxon>
        <taxon>Aspergillus subgen. Circumdati</taxon>
    </lineage>
</organism>
<evidence type="ECO:0000313" key="3">
    <source>
        <dbReference type="EMBL" id="PLB53456.1"/>
    </source>
</evidence>
<name>A0A2I2GKQ5_9EURO</name>
<dbReference type="Pfam" id="PF00206">
    <property type="entry name" value="Lyase_1"/>
    <property type="match status" value="1"/>
</dbReference>
<dbReference type="GO" id="GO:0006099">
    <property type="term" value="P:tricarboxylic acid cycle"/>
    <property type="evidence" value="ECO:0007669"/>
    <property type="project" value="TreeGrafter"/>
</dbReference>
<accession>A0A2I2GKQ5</accession>